<sequence>MEPAIEAVGLSRSFGEIPVVHNATLSVAPGEITALVGPNGSGKTTLMLMLATLLRPDRGTVRIAGRDAIEDPLAARTALGWMPDALGVWPTLTVRETLLAVCGMYGLRGAPAAGRTDELLAQTELVELAGQRSNTLSRGQKQRLSLARALVHRPRVLLLDEPASGLDPEARLTQRRMLTELAAEGVAILVTSHVLDELDEISTGVVFLRKGLTTAPEAVDAALQRGSRWRVRSLDERALETELARLGIPATSRASLSGTVHLIDAADEKAATAALSALVSAGVPVVEFAPASSTLEQAFVRLSHPGTEIAADPEATR</sequence>
<dbReference type="SUPFAM" id="SSF52540">
    <property type="entry name" value="P-loop containing nucleoside triphosphate hydrolases"/>
    <property type="match status" value="1"/>
</dbReference>
<feature type="domain" description="ABC transporter" evidence="5">
    <location>
        <begin position="5"/>
        <end position="235"/>
    </location>
</feature>
<evidence type="ECO:0000259" key="5">
    <source>
        <dbReference type="PROSITE" id="PS50893"/>
    </source>
</evidence>
<evidence type="ECO:0000313" key="7">
    <source>
        <dbReference type="Proteomes" id="UP001500851"/>
    </source>
</evidence>
<dbReference type="PANTHER" id="PTHR43335:SF11">
    <property type="entry name" value="ABC TRANSPORTER RELATED"/>
    <property type="match status" value="1"/>
</dbReference>
<keyword evidence="3" id="KW-0547">Nucleotide-binding</keyword>
<comment type="similarity">
    <text evidence="1">Belongs to the ABC transporter superfamily.</text>
</comment>
<dbReference type="PANTHER" id="PTHR43335">
    <property type="entry name" value="ABC TRANSPORTER, ATP-BINDING PROTEIN"/>
    <property type="match status" value="1"/>
</dbReference>
<reference evidence="7" key="1">
    <citation type="journal article" date="2019" name="Int. J. Syst. Evol. Microbiol.">
        <title>The Global Catalogue of Microorganisms (GCM) 10K type strain sequencing project: providing services to taxonomists for standard genome sequencing and annotation.</title>
        <authorList>
            <consortium name="The Broad Institute Genomics Platform"/>
            <consortium name="The Broad Institute Genome Sequencing Center for Infectious Disease"/>
            <person name="Wu L."/>
            <person name="Ma J."/>
        </authorList>
    </citation>
    <scope>NUCLEOTIDE SEQUENCE [LARGE SCALE GENOMIC DNA]</scope>
    <source>
        <strain evidence="7">JCM 14736</strain>
    </source>
</reference>
<evidence type="ECO:0000313" key="6">
    <source>
        <dbReference type="EMBL" id="GAA1785399.1"/>
    </source>
</evidence>
<dbReference type="PROSITE" id="PS50893">
    <property type="entry name" value="ABC_TRANSPORTER_2"/>
    <property type="match status" value="1"/>
</dbReference>
<keyword evidence="2" id="KW-0813">Transport</keyword>
<evidence type="ECO:0000256" key="2">
    <source>
        <dbReference type="ARBA" id="ARBA00022448"/>
    </source>
</evidence>
<dbReference type="SMART" id="SM00382">
    <property type="entry name" value="AAA"/>
    <property type="match status" value="1"/>
</dbReference>
<keyword evidence="4 6" id="KW-0067">ATP-binding</keyword>
<dbReference type="InterPro" id="IPR003593">
    <property type="entry name" value="AAA+_ATPase"/>
</dbReference>
<name>A0ABP4XJJ2_9MICO</name>
<protein>
    <submittedName>
        <fullName evidence="6">ABC transporter ATP-binding protein</fullName>
    </submittedName>
</protein>
<dbReference type="CDD" id="cd03230">
    <property type="entry name" value="ABC_DR_subfamily_A"/>
    <property type="match status" value="1"/>
</dbReference>
<dbReference type="Proteomes" id="UP001500851">
    <property type="component" value="Unassembled WGS sequence"/>
</dbReference>
<dbReference type="RefSeq" id="WP_344030747.1">
    <property type="nucleotide sequence ID" value="NZ_BAAAOB010000001.1"/>
</dbReference>
<dbReference type="Pfam" id="PF00005">
    <property type="entry name" value="ABC_tran"/>
    <property type="match status" value="1"/>
</dbReference>
<evidence type="ECO:0000256" key="3">
    <source>
        <dbReference type="ARBA" id="ARBA00022741"/>
    </source>
</evidence>
<evidence type="ECO:0000256" key="4">
    <source>
        <dbReference type="ARBA" id="ARBA00022840"/>
    </source>
</evidence>
<evidence type="ECO:0000256" key="1">
    <source>
        <dbReference type="ARBA" id="ARBA00005417"/>
    </source>
</evidence>
<dbReference type="GO" id="GO:0005524">
    <property type="term" value="F:ATP binding"/>
    <property type="evidence" value="ECO:0007669"/>
    <property type="project" value="UniProtKB-KW"/>
</dbReference>
<accession>A0ABP4XJJ2</accession>
<organism evidence="6 7">
    <name type="scientific">Leucobacter iarius</name>
    <dbReference type="NCBI Taxonomy" id="333963"/>
    <lineage>
        <taxon>Bacteria</taxon>
        <taxon>Bacillati</taxon>
        <taxon>Actinomycetota</taxon>
        <taxon>Actinomycetes</taxon>
        <taxon>Micrococcales</taxon>
        <taxon>Microbacteriaceae</taxon>
        <taxon>Leucobacter</taxon>
    </lineage>
</organism>
<dbReference type="EMBL" id="BAAAOB010000001">
    <property type="protein sequence ID" value="GAA1785399.1"/>
    <property type="molecule type" value="Genomic_DNA"/>
</dbReference>
<gene>
    <name evidence="6" type="ORF">GCM10009768_12870</name>
</gene>
<keyword evidence="7" id="KW-1185">Reference proteome</keyword>
<dbReference type="InterPro" id="IPR003439">
    <property type="entry name" value="ABC_transporter-like_ATP-bd"/>
</dbReference>
<dbReference type="Gene3D" id="3.40.50.300">
    <property type="entry name" value="P-loop containing nucleotide triphosphate hydrolases"/>
    <property type="match status" value="1"/>
</dbReference>
<comment type="caution">
    <text evidence="6">The sequence shown here is derived from an EMBL/GenBank/DDBJ whole genome shotgun (WGS) entry which is preliminary data.</text>
</comment>
<proteinExistence type="inferred from homology"/>
<dbReference type="InterPro" id="IPR027417">
    <property type="entry name" value="P-loop_NTPase"/>
</dbReference>